<keyword evidence="12" id="KW-0999">Mitochondrion inner membrane</keyword>
<comment type="catalytic activity">
    <reaction evidence="17">
        <text>L-threonyl-[protein] + ATP = O-phospho-L-threonyl-[protein] + ADP + H(+)</text>
        <dbReference type="Rhea" id="RHEA:46608"/>
        <dbReference type="Rhea" id="RHEA-COMP:11060"/>
        <dbReference type="Rhea" id="RHEA-COMP:11605"/>
        <dbReference type="ChEBI" id="CHEBI:15378"/>
        <dbReference type="ChEBI" id="CHEBI:30013"/>
        <dbReference type="ChEBI" id="CHEBI:30616"/>
        <dbReference type="ChEBI" id="CHEBI:61977"/>
        <dbReference type="ChEBI" id="CHEBI:456216"/>
        <dbReference type="EC" id="2.7.11.1"/>
    </reaction>
</comment>
<dbReference type="EMBL" id="OV725079">
    <property type="protein sequence ID" value="CAH1395403.1"/>
    <property type="molecule type" value="Genomic_DNA"/>
</dbReference>
<dbReference type="GO" id="GO:0005524">
    <property type="term" value="F:ATP binding"/>
    <property type="evidence" value="ECO:0007669"/>
    <property type="project" value="UniProtKB-KW"/>
</dbReference>
<evidence type="ECO:0000256" key="8">
    <source>
        <dbReference type="ARBA" id="ARBA00022723"/>
    </source>
</evidence>
<evidence type="ECO:0000256" key="1">
    <source>
        <dbReference type="ARBA" id="ARBA00001946"/>
    </source>
</evidence>
<dbReference type="InterPro" id="IPR011009">
    <property type="entry name" value="Kinase-like_dom_sf"/>
</dbReference>
<keyword evidence="15" id="KW-0809">Transit peptide</keyword>
<keyword evidence="6" id="KW-0723">Serine/threonine-protein kinase</keyword>
<evidence type="ECO:0000256" key="17">
    <source>
        <dbReference type="ARBA" id="ARBA00047899"/>
    </source>
</evidence>
<dbReference type="Pfam" id="PF00069">
    <property type="entry name" value="Pkinase"/>
    <property type="match status" value="1"/>
</dbReference>
<evidence type="ECO:0000256" key="16">
    <source>
        <dbReference type="ARBA" id="ARBA00023128"/>
    </source>
</evidence>
<dbReference type="GO" id="GO:0090141">
    <property type="term" value="P:positive regulation of mitochondrial fission"/>
    <property type="evidence" value="ECO:0007669"/>
    <property type="project" value="TreeGrafter"/>
</dbReference>
<keyword evidence="8" id="KW-0479">Metal-binding</keyword>
<dbReference type="SUPFAM" id="SSF56112">
    <property type="entry name" value="Protein kinase-like (PK-like)"/>
    <property type="match status" value="1"/>
</dbReference>
<keyword evidence="11" id="KW-1000">Mitochondrion outer membrane</keyword>
<dbReference type="Gene3D" id="1.10.510.10">
    <property type="entry name" value="Transferase(Phosphotransferase) domain 1"/>
    <property type="match status" value="1"/>
</dbReference>
<protein>
    <recommendedName>
        <fullName evidence="5">non-specific serine/threonine protein kinase</fullName>
        <ecNumber evidence="5">2.7.11.1</ecNumber>
    </recommendedName>
</protein>
<dbReference type="SMART" id="SM00220">
    <property type="entry name" value="S_TKc"/>
    <property type="match status" value="1"/>
</dbReference>
<evidence type="ECO:0000256" key="6">
    <source>
        <dbReference type="ARBA" id="ARBA00022527"/>
    </source>
</evidence>
<keyword evidence="9" id="KW-0547">Nucleotide-binding</keyword>
<comment type="catalytic activity">
    <reaction evidence="18">
        <text>L-seryl-[protein] + ATP = O-phospho-L-seryl-[protein] + ADP + H(+)</text>
        <dbReference type="Rhea" id="RHEA:17989"/>
        <dbReference type="Rhea" id="RHEA-COMP:9863"/>
        <dbReference type="Rhea" id="RHEA-COMP:11604"/>
        <dbReference type="ChEBI" id="CHEBI:15378"/>
        <dbReference type="ChEBI" id="CHEBI:29999"/>
        <dbReference type="ChEBI" id="CHEBI:30616"/>
        <dbReference type="ChEBI" id="CHEBI:83421"/>
        <dbReference type="ChEBI" id="CHEBI:456216"/>
        <dbReference type="EC" id="2.7.11.1"/>
    </reaction>
</comment>
<evidence type="ECO:0000256" key="14">
    <source>
        <dbReference type="ARBA" id="ARBA00022842"/>
    </source>
</evidence>
<evidence type="ECO:0000256" key="12">
    <source>
        <dbReference type="ARBA" id="ARBA00022792"/>
    </source>
</evidence>
<keyword evidence="21" id="KW-1185">Reference proteome</keyword>
<feature type="domain" description="Protein kinase" evidence="19">
    <location>
        <begin position="148"/>
        <end position="488"/>
    </location>
</feature>
<name>A0A9P0EEG6_NEZVI</name>
<proteinExistence type="predicted"/>
<evidence type="ECO:0000256" key="18">
    <source>
        <dbReference type="ARBA" id="ARBA00048679"/>
    </source>
</evidence>
<dbReference type="PROSITE" id="PS00108">
    <property type="entry name" value="PROTEIN_KINASE_ST"/>
    <property type="match status" value="1"/>
</dbReference>
<evidence type="ECO:0000256" key="7">
    <source>
        <dbReference type="ARBA" id="ARBA00022679"/>
    </source>
</evidence>
<evidence type="ECO:0000259" key="19">
    <source>
        <dbReference type="PROSITE" id="PS50011"/>
    </source>
</evidence>
<dbReference type="GO" id="GO:0042981">
    <property type="term" value="P:regulation of apoptotic process"/>
    <property type="evidence" value="ECO:0007669"/>
    <property type="project" value="TreeGrafter"/>
</dbReference>
<dbReference type="GO" id="GO:0046872">
    <property type="term" value="F:metal ion binding"/>
    <property type="evidence" value="ECO:0007669"/>
    <property type="project" value="UniProtKB-KW"/>
</dbReference>
<dbReference type="PANTHER" id="PTHR22972">
    <property type="entry name" value="SERINE/THREONINE PROTEIN KINASE"/>
    <property type="match status" value="1"/>
</dbReference>
<evidence type="ECO:0000256" key="3">
    <source>
        <dbReference type="ARBA" id="ARBA00004514"/>
    </source>
</evidence>
<dbReference type="PROSITE" id="PS50011">
    <property type="entry name" value="PROTEIN_KINASE_DOM"/>
    <property type="match status" value="1"/>
</dbReference>
<dbReference type="GO" id="GO:0005741">
    <property type="term" value="C:mitochondrial outer membrane"/>
    <property type="evidence" value="ECO:0007669"/>
    <property type="project" value="UniProtKB-SubCell"/>
</dbReference>
<dbReference type="AlphaFoldDB" id="A0A9P0EEG6"/>
<dbReference type="GO" id="GO:0000422">
    <property type="term" value="P:autophagy of mitochondrion"/>
    <property type="evidence" value="ECO:0007669"/>
    <property type="project" value="TreeGrafter"/>
</dbReference>
<keyword evidence="12" id="KW-0472">Membrane</keyword>
<gene>
    <name evidence="20" type="ORF">NEZAVI_LOCUS5694</name>
</gene>
<evidence type="ECO:0000313" key="20">
    <source>
        <dbReference type="EMBL" id="CAH1395403.1"/>
    </source>
</evidence>
<sequence length="559" mass="63052">MSLRSVVSKFWTHGRALLRGCRHDYHWRSKIFAHNLRTESRSSPSSGVQKHYENARRIFANNILRRVTNPVSSDLRKRTTQQLLYGNSTPFFAFVGISLASGSIISKEDELEGLCWEIREAVERMQDSLFEAESDLFNSDEIIDLKKFAIGPFIKTGSNAAVYAARKSLNKDYDKVEQPAVTFDTKSHISGFPFALKMMFNFDIESNATSILRAMLRETIPARFRFVSSEFAPWMQSMYENLTILPPHPNVVMMHCAFVDFVPELPSSKLEFPAALPPRINPTGFGRNKTLFLLMKRYDTTLKEYLEQHKVEGREAILIVAQILEAIVHINRNGIAHRDLKSDNILMEFGDDGYPNIALTDFGCALAEKNSGLVIPFRSYDTNRGGNAALMAPEVACAQPSLLSGIDYSKSDGWAVGAMIAEILLGWNPFYRSTNNPNPLFSTSYKESDLPDVPGPPILTALYKSLLTVKPSQRPSAEFAANVLQLYLWSPSDWLKSVNPPSNTEIMQWLLCLTTKVLTTTSFGQRRSEAEYRLIGSFLSRLKLSSLKAALFWLRSLQQ</sequence>
<keyword evidence="13" id="KW-0067">ATP-binding</keyword>
<dbReference type="InterPro" id="IPR051511">
    <property type="entry name" value="MitoQC_Scaffold_Kinases"/>
</dbReference>
<keyword evidence="10" id="KW-0418">Kinase</keyword>
<dbReference type="OrthoDB" id="1405469at2759"/>
<evidence type="ECO:0000256" key="4">
    <source>
        <dbReference type="ARBA" id="ARBA00004572"/>
    </source>
</evidence>
<dbReference type="EC" id="2.7.11.1" evidence="5"/>
<evidence type="ECO:0000313" key="21">
    <source>
        <dbReference type="Proteomes" id="UP001152798"/>
    </source>
</evidence>
<organism evidence="20 21">
    <name type="scientific">Nezara viridula</name>
    <name type="common">Southern green stink bug</name>
    <name type="synonym">Cimex viridulus</name>
    <dbReference type="NCBI Taxonomy" id="85310"/>
    <lineage>
        <taxon>Eukaryota</taxon>
        <taxon>Metazoa</taxon>
        <taxon>Ecdysozoa</taxon>
        <taxon>Arthropoda</taxon>
        <taxon>Hexapoda</taxon>
        <taxon>Insecta</taxon>
        <taxon>Pterygota</taxon>
        <taxon>Neoptera</taxon>
        <taxon>Paraneoptera</taxon>
        <taxon>Hemiptera</taxon>
        <taxon>Heteroptera</taxon>
        <taxon>Panheteroptera</taxon>
        <taxon>Pentatomomorpha</taxon>
        <taxon>Pentatomoidea</taxon>
        <taxon>Pentatomidae</taxon>
        <taxon>Pentatominae</taxon>
        <taxon>Nezara</taxon>
    </lineage>
</organism>
<evidence type="ECO:0000256" key="11">
    <source>
        <dbReference type="ARBA" id="ARBA00022787"/>
    </source>
</evidence>
<evidence type="ECO:0000256" key="5">
    <source>
        <dbReference type="ARBA" id="ARBA00012513"/>
    </source>
</evidence>
<keyword evidence="14" id="KW-0460">Magnesium</keyword>
<evidence type="ECO:0000256" key="10">
    <source>
        <dbReference type="ARBA" id="ARBA00022777"/>
    </source>
</evidence>
<comment type="cofactor">
    <cofactor evidence="1">
        <name>Mg(2+)</name>
        <dbReference type="ChEBI" id="CHEBI:18420"/>
    </cofactor>
</comment>
<dbReference type="InterPro" id="IPR008271">
    <property type="entry name" value="Ser/Thr_kinase_AS"/>
</dbReference>
<keyword evidence="7" id="KW-0808">Transferase</keyword>
<dbReference type="GO" id="GO:0005743">
    <property type="term" value="C:mitochondrial inner membrane"/>
    <property type="evidence" value="ECO:0007669"/>
    <property type="project" value="UniProtKB-SubCell"/>
</dbReference>
<dbReference type="GO" id="GO:0004674">
    <property type="term" value="F:protein serine/threonine kinase activity"/>
    <property type="evidence" value="ECO:0007669"/>
    <property type="project" value="UniProtKB-KW"/>
</dbReference>
<evidence type="ECO:0000256" key="13">
    <source>
        <dbReference type="ARBA" id="ARBA00022840"/>
    </source>
</evidence>
<evidence type="ECO:0000256" key="15">
    <source>
        <dbReference type="ARBA" id="ARBA00022946"/>
    </source>
</evidence>
<accession>A0A9P0EEG6</accession>
<dbReference type="InterPro" id="IPR000719">
    <property type="entry name" value="Prot_kinase_dom"/>
</dbReference>
<keyword evidence="16" id="KW-0496">Mitochondrion</keyword>
<dbReference type="Proteomes" id="UP001152798">
    <property type="component" value="Chromosome 3"/>
</dbReference>
<evidence type="ECO:0000256" key="2">
    <source>
        <dbReference type="ARBA" id="ARBA00004434"/>
    </source>
</evidence>
<dbReference type="GO" id="GO:0005829">
    <property type="term" value="C:cytosol"/>
    <property type="evidence" value="ECO:0007669"/>
    <property type="project" value="UniProtKB-SubCell"/>
</dbReference>
<reference evidence="20" key="1">
    <citation type="submission" date="2022-01" db="EMBL/GenBank/DDBJ databases">
        <authorList>
            <person name="King R."/>
        </authorList>
    </citation>
    <scope>NUCLEOTIDE SEQUENCE</scope>
</reference>
<dbReference type="PANTHER" id="PTHR22972:SF7">
    <property type="entry name" value="SERINE_THREONINE-PROTEIN KINASE PINK1, MITOCHONDRIAL"/>
    <property type="match status" value="1"/>
</dbReference>
<comment type="subcellular location">
    <subcellularLocation>
        <location evidence="3">Cytoplasm</location>
        <location evidence="3">Cytosol</location>
    </subcellularLocation>
    <subcellularLocation>
        <location evidence="2">Mitochondrion inner membrane</location>
        <topology evidence="2">Single-pass membrane protein</topology>
    </subcellularLocation>
    <subcellularLocation>
        <location evidence="4">Mitochondrion outer membrane</location>
        <topology evidence="4">Single-pass membrane protein</topology>
    </subcellularLocation>
</comment>
<evidence type="ECO:0000256" key="9">
    <source>
        <dbReference type="ARBA" id="ARBA00022741"/>
    </source>
</evidence>